<reference evidence="1 2" key="1">
    <citation type="submission" date="2016-11" db="EMBL/GenBank/DDBJ databases">
        <title>Draft Genome Sequences of Nine Cyanobacterial Strains from Diverse Habitats.</title>
        <authorList>
            <person name="Zhu T."/>
            <person name="Hou S."/>
            <person name="Lu X."/>
            <person name="Hess W.R."/>
        </authorList>
    </citation>
    <scope>NUCLEOTIDE SEQUENCE [LARGE SCALE GENOMIC DNA]</scope>
    <source>
        <strain evidence="1 2">5.2 s.c.1</strain>
    </source>
</reference>
<dbReference type="EMBL" id="MRCC01000003">
    <property type="protein sequence ID" value="OKH28463.1"/>
    <property type="molecule type" value="Genomic_DNA"/>
</dbReference>
<dbReference type="RefSeq" id="WP_073548262.1">
    <property type="nucleotide sequence ID" value="NZ_CAWMVK010000023.1"/>
</dbReference>
<accession>A0A1U7HXW5</accession>
<dbReference type="OrthoDB" id="515032at2"/>
<dbReference type="STRING" id="247279.NIES1031_04300"/>
<dbReference type="Proteomes" id="UP000185984">
    <property type="component" value="Unassembled WGS sequence"/>
</dbReference>
<keyword evidence="2" id="KW-1185">Reference proteome</keyword>
<evidence type="ECO:0008006" key="3">
    <source>
        <dbReference type="Google" id="ProtNLM"/>
    </source>
</evidence>
<sequence length="142" mass="16237">MKLTYRGVNYESSVPNMEMTEGGIGGQYRGVNWKQRYPRHIPVPQPVVGLKYRGASYSLGHPIDVEASLVRRQYTETAKTQLRANQVSTASSRQRVLEELNHTHIANIRQNLEHRLQVARARGDKKLIQMLEVEAEQLVTNK</sequence>
<evidence type="ECO:0000313" key="1">
    <source>
        <dbReference type="EMBL" id="OKH28463.1"/>
    </source>
</evidence>
<evidence type="ECO:0000313" key="2">
    <source>
        <dbReference type="Proteomes" id="UP000185984"/>
    </source>
</evidence>
<comment type="caution">
    <text evidence="1">The sequence shown here is derived from an EMBL/GenBank/DDBJ whole genome shotgun (WGS) entry which is preliminary data.</text>
</comment>
<protein>
    <recommendedName>
        <fullName evidence="3">DUF4278 domain-containing protein</fullName>
    </recommendedName>
</protein>
<name>A0A1U7HXW5_9CHRO</name>
<dbReference type="Pfam" id="PF14105">
    <property type="entry name" value="DUF4278"/>
    <property type="match status" value="1"/>
</dbReference>
<gene>
    <name evidence="1" type="ORF">NIES1031_04300</name>
</gene>
<dbReference type="InterPro" id="IPR025458">
    <property type="entry name" value="DUF4278"/>
</dbReference>
<dbReference type="AlphaFoldDB" id="A0A1U7HXW5"/>
<organism evidence="1 2">
    <name type="scientific">Chroogloeocystis siderophila 5.2 s.c.1</name>
    <dbReference type="NCBI Taxonomy" id="247279"/>
    <lineage>
        <taxon>Bacteria</taxon>
        <taxon>Bacillati</taxon>
        <taxon>Cyanobacteriota</taxon>
        <taxon>Cyanophyceae</taxon>
        <taxon>Oscillatoriophycideae</taxon>
        <taxon>Chroococcales</taxon>
        <taxon>Chroococcaceae</taxon>
        <taxon>Chroogloeocystis</taxon>
    </lineage>
</organism>
<proteinExistence type="predicted"/>